<proteinExistence type="predicted"/>
<dbReference type="Proteomes" id="UP001597199">
    <property type="component" value="Unassembled WGS sequence"/>
</dbReference>
<evidence type="ECO:0000313" key="1">
    <source>
        <dbReference type="EMBL" id="MFD1400111.1"/>
    </source>
</evidence>
<evidence type="ECO:0000313" key="2">
    <source>
        <dbReference type="Proteomes" id="UP001597199"/>
    </source>
</evidence>
<keyword evidence="2" id="KW-1185">Reference proteome</keyword>
<organism evidence="1 2">
    <name type="scientific">Lacticaseibacillus suilingensis</name>
    <dbReference type="NCBI Taxonomy" id="2799577"/>
    <lineage>
        <taxon>Bacteria</taxon>
        <taxon>Bacillati</taxon>
        <taxon>Bacillota</taxon>
        <taxon>Bacilli</taxon>
        <taxon>Lactobacillales</taxon>
        <taxon>Lactobacillaceae</taxon>
        <taxon>Lacticaseibacillus</taxon>
    </lineage>
</organism>
<comment type="caution">
    <text evidence="1">The sequence shown here is derived from an EMBL/GenBank/DDBJ whole genome shotgun (WGS) entry which is preliminary data.</text>
</comment>
<reference evidence="2" key="1">
    <citation type="journal article" date="2019" name="Int. J. Syst. Evol. Microbiol.">
        <title>The Global Catalogue of Microorganisms (GCM) 10K type strain sequencing project: providing services to taxonomists for standard genome sequencing and annotation.</title>
        <authorList>
            <consortium name="The Broad Institute Genomics Platform"/>
            <consortium name="The Broad Institute Genome Sequencing Center for Infectious Disease"/>
            <person name="Wu L."/>
            <person name="Ma J."/>
        </authorList>
    </citation>
    <scope>NUCLEOTIDE SEQUENCE [LARGE SCALE GENOMIC DNA]</scope>
    <source>
        <strain evidence="2">CCM 9110</strain>
    </source>
</reference>
<dbReference type="EMBL" id="JBHTOA010000048">
    <property type="protein sequence ID" value="MFD1400111.1"/>
    <property type="molecule type" value="Genomic_DNA"/>
</dbReference>
<name>A0ABW4BJC2_9LACO</name>
<protein>
    <submittedName>
        <fullName evidence="1">Uncharacterized protein</fullName>
    </submittedName>
</protein>
<accession>A0ABW4BJC2</accession>
<gene>
    <name evidence="1" type="ORF">ACFQ41_12405</name>
</gene>
<sequence length="602" mass="67578">MSELRLNWEELHHLNPNLKGKVYQTGITRVADEASDVNLKARWMKIGEETIAANLKLYCLQNIHVSLEGYQAVKDASLEGIYAALYQRLITHVRGTNTANKSLRRERVDRVVGFLASEVDPLAVGQWLTPEILTSSVRQLLPADEALREYAKKNAGRLDRTVTPTPRGIHVRLEYRFKVAVGEGDTLGEAESIAKEKLADLLFDGDFPTVQDSYPQKSRQLHTPTSFMVSWARLFNISDDLTARILFFDAKNASMDNLIESIGESLCRIYCFANLSMNENEPSETIRDFIGKLAKLAAIHHAPYSLDQSRTKEIVIDRVIYRLFYYLKPLGKVADPQFEEILSSVSMKTVQAEPAVEVDKILPRPHADSVAASTQTRLVTSVYQTTVKHPAELKKQQPTVVPFVWTQMDDAMAIRQWLDRYQVPYTAILPQEKAPLPFLTQFLVKKPGLKLLVALSQLDREELHELAPLIQQVLDQSGGEVDLLAGNLDQVFTEANQVNGISASALLGLMNRGVKFGDLADDQVGGFIELREPELTIDLFLATPLSNKSSHGTVRLCQYTVSKTGIGPFTQLGVDFRTIRQPILRSRLEKIMFDDELTDLGF</sequence>
<dbReference type="RefSeq" id="WP_204118385.1">
    <property type="nucleotide sequence ID" value="NZ_BOLV01000004.1"/>
</dbReference>